<accession>A0A7W8LLE9</accession>
<dbReference type="GO" id="GO:0042158">
    <property type="term" value="P:lipoprotein biosynthetic process"/>
    <property type="evidence" value="ECO:0007669"/>
    <property type="project" value="UniProtKB-UniRule"/>
</dbReference>
<feature type="transmembrane region" description="Helical" evidence="9">
    <location>
        <begin position="81"/>
        <end position="103"/>
    </location>
</feature>
<dbReference type="RefSeq" id="WP_184657432.1">
    <property type="nucleotide sequence ID" value="NZ_CP031518.1"/>
</dbReference>
<feature type="transmembrane region" description="Helical" evidence="9">
    <location>
        <begin position="159"/>
        <end position="179"/>
    </location>
</feature>
<name>A0A7W8LLE9_9SPIR</name>
<feature type="transmembrane region" description="Helical" evidence="9">
    <location>
        <begin position="57"/>
        <end position="75"/>
    </location>
</feature>
<dbReference type="NCBIfam" id="TIGR00546">
    <property type="entry name" value="lnt"/>
    <property type="match status" value="1"/>
</dbReference>
<dbReference type="HAMAP" id="MF_01148">
    <property type="entry name" value="Lnt"/>
    <property type="match status" value="1"/>
</dbReference>
<dbReference type="InterPro" id="IPR003010">
    <property type="entry name" value="C-N_Hydrolase"/>
</dbReference>
<reference evidence="11 12" key="1">
    <citation type="submission" date="2020-08" db="EMBL/GenBank/DDBJ databases">
        <title>Genomic Encyclopedia of Type Strains, Phase IV (KMG-IV): sequencing the most valuable type-strain genomes for metagenomic binning, comparative biology and taxonomic classification.</title>
        <authorList>
            <person name="Goeker M."/>
        </authorList>
    </citation>
    <scope>NUCLEOTIDE SEQUENCE [LARGE SCALE GENOMIC DNA]</scope>
    <source>
        <strain evidence="11 12">DSM 103462</strain>
    </source>
</reference>
<dbReference type="EMBL" id="JACHFQ010000002">
    <property type="protein sequence ID" value="MBB5225290.1"/>
    <property type="molecule type" value="Genomic_DNA"/>
</dbReference>
<evidence type="ECO:0000256" key="8">
    <source>
        <dbReference type="ARBA" id="ARBA00023315"/>
    </source>
</evidence>
<evidence type="ECO:0000259" key="10">
    <source>
        <dbReference type="PROSITE" id="PS50263"/>
    </source>
</evidence>
<proteinExistence type="inferred from homology"/>
<dbReference type="PANTHER" id="PTHR38686">
    <property type="entry name" value="APOLIPOPROTEIN N-ACYLTRANSFERASE"/>
    <property type="match status" value="1"/>
</dbReference>
<feature type="transmembrane region" description="Helical" evidence="9">
    <location>
        <begin position="191"/>
        <end position="211"/>
    </location>
</feature>
<organism evidence="11 12">
    <name type="scientific">Treponema ruminis</name>
    <dbReference type="NCBI Taxonomy" id="744515"/>
    <lineage>
        <taxon>Bacteria</taxon>
        <taxon>Pseudomonadati</taxon>
        <taxon>Spirochaetota</taxon>
        <taxon>Spirochaetia</taxon>
        <taxon>Spirochaetales</taxon>
        <taxon>Treponemataceae</taxon>
        <taxon>Treponema</taxon>
    </lineage>
</organism>
<comment type="function">
    <text evidence="9">Catalyzes the phospholipid dependent N-acylation of the N-terminal cysteine of apolipoprotein, the last step in lipoprotein maturation.</text>
</comment>
<dbReference type="GO" id="GO:0016410">
    <property type="term" value="F:N-acyltransferase activity"/>
    <property type="evidence" value="ECO:0007669"/>
    <property type="project" value="UniProtKB-UniRule"/>
</dbReference>
<evidence type="ECO:0000313" key="11">
    <source>
        <dbReference type="EMBL" id="MBB5225290.1"/>
    </source>
</evidence>
<gene>
    <name evidence="9" type="primary">lnt</name>
    <name evidence="11" type="ORF">HNP76_000634</name>
</gene>
<dbReference type="Pfam" id="PF00795">
    <property type="entry name" value="CN_hydrolase"/>
    <property type="match status" value="1"/>
</dbReference>
<evidence type="ECO:0000256" key="7">
    <source>
        <dbReference type="ARBA" id="ARBA00023136"/>
    </source>
</evidence>
<evidence type="ECO:0000256" key="3">
    <source>
        <dbReference type="ARBA" id="ARBA00022475"/>
    </source>
</evidence>
<dbReference type="Pfam" id="PF20154">
    <property type="entry name" value="LNT_N"/>
    <property type="match status" value="1"/>
</dbReference>
<dbReference type="CDD" id="cd07571">
    <property type="entry name" value="ALP_N-acyl_transferase"/>
    <property type="match status" value="1"/>
</dbReference>
<keyword evidence="5 9" id="KW-0812">Transmembrane</keyword>
<dbReference type="Gene3D" id="3.60.110.10">
    <property type="entry name" value="Carbon-nitrogen hydrolase"/>
    <property type="match status" value="1"/>
</dbReference>
<dbReference type="AlphaFoldDB" id="A0A7W8LLE9"/>
<dbReference type="InterPro" id="IPR045378">
    <property type="entry name" value="LNT_N"/>
</dbReference>
<dbReference type="Proteomes" id="UP000518887">
    <property type="component" value="Unassembled WGS sequence"/>
</dbReference>
<protein>
    <recommendedName>
        <fullName evidence="9">Apolipoprotein N-acyltransferase</fullName>
        <shortName evidence="9">ALP N-acyltransferase</shortName>
        <ecNumber evidence="9">2.3.1.269</ecNumber>
    </recommendedName>
</protein>
<evidence type="ECO:0000256" key="2">
    <source>
        <dbReference type="ARBA" id="ARBA00010065"/>
    </source>
</evidence>
<dbReference type="SUPFAM" id="SSF56317">
    <property type="entry name" value="Carbon-nitrogen hydrolase"/>
    <property type="match status" value="1"/>
</dbReference>
<evidence type="ECO:0000256" key="5">
    <source>
        <dbReference type="ARBA" id="ARBA00022692"/>
    </source>
</evidence>
<keyword evidence="6 9" id="KW-1133">Transmembrane helix</keyword>
<feature type="transmembrane region" description="Helical" evidence="9">
    <location>
        <begin position="490"/>
        <end position="511"/>
    </location>
</feature>
<dbReference type="GO" id="GO:0005886">
    <property type="term" value="C:plasma membrane"/>
    <property type="evidence" value="ECO:0007669"/>
    <property type="project" value="UniProtKB-SubCell"/>
</dbReference>
<keyword evidence="4 9" id="KW-0808">Transferase</keyword>
<dbReference type="UniPathway" id="UPA00666"/>
<evidence type="ECO:0000256" key="4">
    <source>
        <dbReference type="ARBA" id="ARBA00022679"/>
    </source>
</evidence>
<evidence type="ECO:0000256" key="6">
    <source>
        <dbReference type="ARBA" id="ARBA00022989"/>
    </source>
</evidence>
<feature type="transmembrane region" description="Helical" evidence="9">
    <location>
        <begin position="34"/>
        <end position="52"/>
    </location>
</feature>
<evidence type="ECO:0000256" key="1">
    <source>
        <dbReference type="ARBA" id="ARBA00004651"/>
    </source>
</evidence>
<keyword evidence="3 9" id="KW-1003">Cell membrane</keyword>
<dbReference type="InterPro" id="IPR004563">
    <property type="entry name" value="Apolipo_AcylTrfase"/>
</dbReference>
<dbReference type="PANTHER" id="PTHR38686:SF1">
    <property type="entry name" value="APOLIPOPROTEIN N-ACYLTRANSFERASE"/>
    <property type="match status" value="1"/>
</dbReference>
<dbReference type="EC" id="2.3.1.269" evidence="9"/>
<evidence type="ECO:0000313" key="12">
    <source>
        <dbReference type="Proteomes" id="UP000518887"/>
    </source>
</evidence>
<keyword evidence="12" id="KW-1185">Reference proteome</keyword>
<keyword evidence="7 9" id="KW-0472">Membrane</keyword>
<comment type="catalytic activity">
    <reaction evidence="9">
        <text>N-terminal S-1,2-diacyl-sn-glyceryl-L-cysteinyl-[lipoprotein] + a glycerophospholipid = N-acyl-S-1,2-diacyl-sn-glyceryl-L-cysteinyl-[lipoprotein] + a 2-acyl-sn-glycero-3-phospholipid + H(+)</text>
        <dbReference type="Rhea" id="RHEA:48228"/>
        <dbReference type="Rhea" id="RHEA-COMP:14681"/>
        <dbReference type="Rhea" id="RHEA-COMP:14684"/>
        <dbReference type="ChEBI" id="CHEBI:15378"/>
        <dbReference type="ChEBI" id="CHEBI:136912"/>
        <dbReference type="ChEBI" id="CHEBI:140656"/>
        <dbReference type="ChEBI" id="CHEBI:140657"/>
        <dbReference type="ChEBI" id="CHEBI:140660"/>
        <dbReference type="EC" id="2.3.1.269"/>
    </reaction>
</comment>
<keyword evidence="8 9" id="KW-0012">Acyltransferase</keyword>
<comment type="subcellular location">
    <subcellularLocation>
        <location evidence="1 9">Cell membrane</location>
        <topology evidence="1 9">Multi-pass membrane protein</topology>
    </subcellularLocation>
</comment>
<dbReference type="PROSITE" id="PS50263">
    <property type="entry name" value="CN_HYDROLASE"/>
    <property type="match status" value="1"/>
</dbReference>
<comment type="similarity">
    <text evidence="2 9">Belongs to the CN hydrolase family. Apolipoprotein N-acyltransferase subfamily.</text>
</comment>
<feature type="domain" description="CN hydrolase" evidence="10">
    <location>
        <begin position="220"/>
        <end position="476"/>
    </location>
</feature>
<feature type="transmembrane region" description="Helical" evidence="9">
    <location>
        <begin position="115"/>
        <end position="139"/>
    </location>
</feature>
<comment type="caution">
    <text evidence="11">The sequence shown here is derived from an EMBL/GenBank/DDBJ whole genome shotgun (WGS) entry which is preliminary data.</text>
</comment>
<keyword evidence="11" id="KW-0449">Lipoprotein</keyword>
<sequence>MKRSNLLDFILLLISLFFLFLSQPSFLFEDGCSFFAWIAYIPFFILASRLALKASFFFGALHGFLFCLFLCPWLSQFGLIALLFVSCIFAFYNSISLFLISFFQKYCPQKFSSSLWILRIFPVLALEFLRTKGFLAFSYGVIGYSQWQIPAFLKFSSLFGVWGVSFLILLVNSLLAKIISEKNVRNNLKKFSLCLSLVLAVFIFWLSDFLIPQGKNPSVLSVALIQNASSSSSRDISDYERDSLLLQKLTDRALASNPESELIVWPETAIVPDFLFHAQNPSDKRRHELSEKLLSFISGKNSAFLIGSNHRDGRKTYNSALYFSPKESGAEVYNKNILVPFTEYWPSFLDFEFFDGLKSDLNCDLFEKGSEVKIFKIGKLNFASPICFEDSFSPLIRKMKKKGAEFFVNISDDAWASSEAARKMHLSMSVFRAAEYSSPFIRSTIDGKTCVIDSRGKVTGEIPCGIDGFLCAKIEVEKNSRTPYIIIGDVFIWAITIFTLIFLLILSAGFVKVKCYGRR</sequence>
<evidence type="ECO:0000256" key="9">
    <source>
        <dbReference type="HAMAP-Rule" id="MF_01148"/>
    </source>
</evidence>
<comment type="pathway">
    <text evidence="9">Protein modification; lipoprotein biosynthesis (N-acyl transfer).</text>
</comment>
<dbReference type="InterPro" id="IPR036526">
    <property type="entry name" value="C-N_Hydrolase_sf"/>
</dbReference>